<protein>
    <submittedName>
        <fullName evidence="3">Carnitine O-palmitoyltransferase 1, liver isoform</fullName>
    </submittedName>
</protein>
<proteinExistence type="inferred from homology"/>
<dbReference type="GO" id="GO:0004095">
    <property type="term" value="F:carnitine O-palmitoyltransferase activity"/>
    <property type="evidence" value="ECO:0007669"/>
    <property type="project" value="TreeGrafter"/>
</dbReference>
<reference evidence="3 4" key="1">
    <citation type="submission" date="2018-10" db="EMBL/GenBank/DDBJ databases">
        <title>Genome assembly for a Yunnan-Guizhou Plateau 3E fish, Anabarilius grahami (Regan), and its evolutionary and genetic applications.</title>
        <authorList>
            <person name="Jiang W."/>
        </authorList>
    </citation>
    <scope>NUCLEOTIDE SEQUENCE [LARGE SCALE GENOMIC DNA]</scope>
    <source>
        <strain evidence="3">AG-KIZ</strain>
        <tissue evidence="3">Muscle</tissue>
    </source>
</reference>
<accession>A0A3N0Z121</accession>
<dbReference type="AlphaFoldDB" id="A0A3N0Z121"/>
<dbReference type="InterPro" id="IPR000542">
    <property type="entry name" value="Carn_acyl_trans"/>
</dbReference>
<dbReference type="InterPro" id="IPR023213">
    <property type="entry name" value="CAT-like_dom_sf"/>
</dbReference>
<dbReference type="PANTHER" id="PTHR22589">
    <property type="entry name" value="CARNITINE O-ACYLTRANSFERASE"/>
    <property type="match status" value="1"/>
</dbReference>
<evidence type="ECO:0000259" key="2">
    <source>
        <dbReference type="Pfam" id="PF00755"/>
    </source>
</evidence>
<dbReference type="Gene3D" id="3.30.559.10">
    <property type="entry name" value="Chloramphenicol acetyltransferase-like domain"/>
    <property type="match status" value="1"/>
</dbReference>
<comment type="caution">
    <text evidence="3">The sequence shown here is derived from an EMBL/GenBank/DDBJ whole genome shotgun (WGS) entry which is preliminary data.</text>
</comment>
<comment type="similarity">
    <text evidence="1">Belongs to the carnitine/choline acetyltransferase family.</text>
</comment>
<dbReference type="OrthoDB" id="240216at2759"/>
<keyword evidence="3" id="KW-0808">Transferase</keyword>
<evidence type="ECO:0000256" key="1">
    <source>
        <dbReference type="ARBA" id="ARBA00005232"/>
    </source>
</evidence>
<evidence type="ECO:0000313" key="3">
    <source>
        <dbReference type="EMBL" id="ROL51962.1"/>
    </source>
</evidence>
<dbReference type="GO" id="GO:0009437">
    <property type="term" value="P:carnitine metabolic process"/>
    <property type="evidence" value="ECO:0007669"/>
    <property type="project" value="TreeGrafter"/>
</dbReference>
<dbReference type="InterPro" id="IPR039551">
    <property type="entry name" value="Cho/carn_acyl_trans"/>
</dbReference>
<dbReference type="GO" id="GO:0006631">
    <property type="term" value="P:fatty acid metabolic process"/>
    <property type="evidence" value="ECO:0007669"/>
    <property type="project" value="TreeGrafter"/>
</dbReference>
<dbReference type="EMBL" id="RJVU01018281">
    <property type="protein sequence ID" value="ROL51962.1"/>
    <property type="molecule type" value="Genomic_DNA"/>
</dbReference>
<name>A0A3N0Z121_ANAGA</name>
<dbReference type="PANTHER" id="PTHR22589:SF55">
    <property type="entry name" value="CARNITINE O-PALMITOYLTRANSFERASE 1, BRAIN ISOFORM"/>
    <property type="match status" value="1"/>
</dbReference>
<feature type="domain" description="Choline/carnitine acyltransferase" evidence="2">
    <location>
        <begin position="13"/>
        <end position="81"/>
    </location>
</feature>
<sequence>MVCDGSSFFQVLSEPWRLSTSQTPLQQVDLFDLKKHPEYITSGGGFGPVADDGYGVSYIILGEDLINFHISSKHSSPETAMLDILELFQLDNKANNK</sequence>
<evidence type="ECO:0000313" key="4">
    <source>
        <dbReference type="Proteomes" id="UP000281406"/>
    </source>
</evidence>
<gene>
    <name evidence="3" type="ORF">DPX16_19481</name>
</gene>
<dbReference type="SUPFAM" id="SSF52777">
    <property type="entry name" value="CoA-dependent acyltransferases"/>
    <property type="match status" value="1"/>
</dbReference>
<dbReference type="Pfam" id="PF00755">
    <property type="entry name" value="Carn_acyltransf"/>
    <property type="match status" value="1"/>
</dbReference>
<keyword evidence="4" id="KW-1185">Reference proteome</keyword>
<organism evidence="3 4">
    <name type="scientific">Anabarilius grahami</name>
    <name type="common">Kanglang fish</name>
    <name type="synonym">Barilius grahami</name>
    <dbReference type="NCBI Taxonomy" id="495550"/>
    <lineage>
        <taxon>Eukaryota</taxon>
        <taxon>Metazoa</taxon>
        <taxon>Chordata</taxon>
        <taxon>Craniata</taxon>
        <taxon>Vertebrata</taxon>
        <taxon>Euteleostomi</taxon>
        <taxon>Actinopterygii</taxon>
        <taxon>Neopterygii</taxon>
        <taxon>Teleostei</taxon>
        <taxon>Ostariophysi</taxon>
        <taxon>Cypriniformes</taxon>
        <taxon>Xenocyprididae</taxon>
        <taxon>Xenocypridinae</taxon>
        <taxon>Xenocypridinae incertae sedis</taxon>
        <taxon>Anabarilius</taxon>
    </lineage>
</organism>
<dbReference type="Proteomes" id="UP000281406">
    <property type="component" value="Unassembled WGS sequence"/>
</dbReference>
<dbReference type="GO" id="GO:0005739">
    <property type="term" value="C:mitochondrion"/>
    <property type="evidence" value="ECO:0007669"/>
    <property type="project" value="TreeGrafter"/>
</dbReference>